<dbReference type="AlphaFoldDB" id="A0A090F6Z1"/>
<evidence type="ECO:0000256" key="1">
    <source>
        <dbReference type="ARBA" id="ARBA00010164"/>
    </source>
</evidence>
<sequence>MPEVSVLDVRLYGEKIATLTLIPGERTLFAFEKSYIDNPERPTLSLSFEDQYGQLLTDFRPVSVRVPPFFANLLPEGPLRTYLAERAGVSDRREFFLLWVLGRDLPGALTIAPADGEAWPDLKDEAGDDAGRGRRANILRFSLAGVQLKFSAVKNPGKGGGLTIPADGVGGSWIVKLPSQLYDGVPENEFSMMSLAARLGMDVPDLQLLDIDAIEGLPEGMRTLKGQALAVRRFDRGDDGPVHIEDFAQVFGVWPEDKYKRASARNIASVLGVEAGDDGVREFIRRLVFNTLIGNADMHLKNWSVIYRDQRTATLAPAYDFVSTIAYIDDEFAAIKYARTKRMRDFSLDELRYLAAKAHLPEKPVVDTARETVTRFRDDWPEAKRTLPIASEVASAIDVHLKSLALVSEA</sequence>
<accession>A0A090F6Z1</accession>
<dbReference type="GO" id="GO:0005829">
    <property type="term" value="C:cytosol"/>
    <property type="evidence" value="ECO:0007669"/>
    <property type="project" value="TreeGrafter"/>
</dbReference>
<dbReference type="Proteomes" id="UP000046373">
    <property type="component" value="Unassembled WGS sequence"/>
</dbReference>
<dbReference type="EMBL" id="CCNB01000019">
    <property type="protein sequence ID" value="CDX39662.1"/>
    <property type="molecule type" value="Genomic_DNA"/>
</dbReference>
<dbReference type="GO" id="GO:0004674">
    <property type="term" value="F:protein serine/threonine kinase activity"/>
    <property type="evidence" value="ECO:0007669"/>
    <property type="project" value="TreeGrafter"/>
</dbReference>
<comment type="similarity">
    <text evidence="1">Belongs to the HipA Ser/Thr kinase family.</text>
</comment>
<keyword evidence="2 6" id="KW-0808">Transferase</keyword>
<organism evidence="6 7">
    <name type="scientific">Mesorhizobium plurifarium</name>
    <dbReference type="NCBI Taxonomy" id="69974"/>
    <lineage>
        <taxon>Bacteria</taxon>
        <taxon>Pseudomonadati</taxon>
        <taxon>Pseudomonadota</taxon>
        <taxon>Alphaproteobacteria</taxon>
        <taxon>Hyphomicrobiales</taxon>
        <taxon>Phyllobacteriaceae</taxon>
        <taxon>Mesorhizobium</taxon>
    </lineage>
</organism>
<feature type="domain" description="HipA-like C-terminal" evidence="4">
    <location>
        <begin position="141"/>
        <end position="380"/>
    </location>
</feature>
<protein>
    <submittedName>
        <fullName evidence="6">Putative kinase Y4dM</fullName>
        <ecNumber evidence="6">2.-.-.-</ecNumber>
    </submittedName>
</protein>
<dbReference type="Pfam" id="PF07804">
    <property type="entry name" value="HipA_C"/>
    <property type="match status" value="1"/>
</dbReference>
<evidence type="ECO:0000256" key="3">
    <source>
        <dbReference type="ARBA" id="ARBA00022777"/>
    </source>
</evidence>
<evidence type="ECO:0000313" key="6">
    <source>
        <dbReference type="EMBL" id="CDX39662.1"/>
    </source>
</evidence>
<dbReference type="InterPro" id="IPR012893">
    <property type="entry name" value="HipA-like_C"/>
</dbReference>
<dbReference type="InterPro" id="IPR052028">
    <property type="entry name" value="HipA_Ser/Thr_kinase"/>
</dbReference>
<proteinExistence type="inferred from homology"/>
<dbReference type="PANTHER" id="PTHR37419:SF1">
    <property type="entry name" value="SERINE_THREONINE-PROTEIN KINASE TOXIN HIPA"/>
    <property type="match status" value="1"/>
</dbReference>
<gene>
    <name evidence="6" type="ORF">MPLDJ20_260078</name>
</gene>
<dbReference type="EC" id="2.-.-.-" evidence="6"/>
<name>A0A090F6Z1_MESPL</name>
<dbReference type="GeneID" id="31891653"/>
<evidence type="ECO:0000259" key="5">
    <source>
        <dbReference type="Pfam" id="PF13657"/>
    </source>
</evidence>
<keyword evidence="3 6" id="KW-0418">Kinase</keyword>
<evidence type="ECO:0000313" key="7">
    <source>
        <dbReference type="Proteomes" id="UP000046373"/>
    </source>
</evidence>
<evidence type="ECO:0000256" key="2">
    <source>
        <dbReference type="ARBA" id="ARBA00022679"/>
    </source>
</evidence>
<dbReference type="PANTHER" id="PTHR37419">
    <property type="entry name" value="SERINE/THREONINE-PROTEIN KINASE TOXIN HIPA"/>
    <property type="match status" value="1"/>
</dbReference>
<feature type="domain" description="HipA N-terminal subdomain 1" evidence="5">
    <location>
        <begin position="7"/>
        <end position="111"/>
    </location>
</feature>
<dbReference type="InterPro" id="IPR017508">
    <property type="entry name" value="HipA_N1"/>
</dbReference>
<dbReference type="Pfam" id="PF13657">
    <property type="entry name" value="Couple_hipA"/>
    <property type="match status" value="1"/>
</dbReference>
<reference evidence="6 7" key="1">
    <citation type="submission" date="2014-08" db="EMBL/GenBank/DDBJ databases">
        <authorList>
            <person name="Moulin Lionel"/>
        </authorList>
    </citation>
    <scope>NUCLEOTIDE SEQUENCE [LARGE SCALE GENOMIC DNA]</scope>
</reference>
<dbReference type="Gene3D" id="1.10.1070.20">
    <property type="match status" value="1"/>
</dbReference>
<evidence type="ECO:0000259" key="4">
    <source>
        <dbReference type="Pfam" id="PF07804"/>
    </source>
</evidence>
<dbReference type="NCBIfam" id="TIGR03071">
    <property type="entry name" value="couple_hipA"/>
    <property type="match status" value="1"/>
</dbReference>